<organism evidence="2 3">
    <name type="scientific">Psychroflexus maritimus</name>
    <dbReference type="NCBI Taxonomy" id="2714865"/>
    <lineage>
        <taxon>Bacteria</taxon>
        <taxon>Pseudomonadati</taxon>
        <taxon>Bacteroidota</taxon>
        <taxon>Flavobacteriia</taxon>
        <taxon>Flavobacteriales</taxon>
        <taxon>Flavobacteriaceae</taxon>
        <taxon>Psychroflexus</taxon>
    </lineage>
</organism>
<evidence type="ECO:0000256" key="1">
    <source>
        <dbReference type="SAM" id="SignalP"/>
    </source>
</evidence>
<sequence length="259" mass="29936">MKRVVLILSILFFNSFSYANNLNGAWKLDEVNGKKVETHVIQLFSDQFYTFSEYDKKTGDFVRAGGGTYLLENFRLQMFIEIDSDNPALSNTSSIFKFLQLEEDKIKLTSMKDSSKYEIWKRIDTANHKEMAKCWRIHKKQDEGDLDWRVIEYAPRKTIKMLTDNYYQVLAFNKKTGQFIGSSGGTWSKTKSNYFVGSNGGSNTKNSAKYIENIAFFSKNSTNVGRSLEFDLKISDGLWNHTGRQTDGKTLLEIWMPYK</sequence>
<gene>
    <name evidence="2" type="ORF">G7034_07865</name>
</gene>
<feature type="signal peptide" evidence="1">
    <location>
        <begin position="1"/>
        <end position="19"/>
    </location>
</feature>
<evidence type="ECO:0000313" key="2">
    <source>
        <dbReference type="EMBL" id="NGZ90166.1"/>
    </source>
</evidence>
<reference evidence="2" key="1">
    <citation type="submission" date="2020-03" db="EMBL/GenBank/DDBJ databases">
        <title>Psychroflexus Maritimus sp. nov., isolate from marine sediment.</title>
        <authorList>
            <person name="Zhong Y.-L."/>
        </authorList>
    </citation>
    <scope>NUCLEOTIDE SEQUENCE</scope>
    <source>
        <strain evidence="2">C1</strain>
    </source>
</reference>
<dbReference type="Proteomes" id="UP000643701">
    <property type="component" value="Unassembled WGS sequence"/>
</dbReference>
<dbReference type="RefSeq" id="WP_166400420.1">
    <property type="nucleotide sequence ID" value="NZ_JAANAS010000052.1"/>
</dbReference>
<keyword evidence="3" id="KW-1185">Reference proteome</keyword>
<evidence type="ECO:0000313" key="3">
    <source>
        <dbReference type="Proteomes" id="UP000643701"/>
    </source>
</evidence>
<dbReference type="EMBL" id="JAANAS010000052">
    <property type="protein sequence ID" value="NGZ90166.1"/>
    <property type="molecule type" value="Genomic_DNA"/>
</dbReference>
<keyword evidence="1" id="KW-0732">Signal</keyword>
<name>A0A967AGP7_9FLAO</name>
<proteinExistence type="predicted"/>
<feature type="chain" id="PRO_5038134231" description="Membrane or secreted protein" evidence="1">
    <location>
        <begin position="20"/>
        <end position="259"/>
    </location>
</feature>
<protein>
    <recommendedName>
        <fullName evidence="4">Membrane or secreted protein</fullName>
    </recommendedName>
</protein>
<accession>A0A967AGP7</accession>
<dbReference type="AlphaFoldDB" id="A0A967AGP7"/>
<comment type="caution">
    <text evidence="2">The sequence shown here is derived from an EMBL/GenBank/DDBJ whole genome shotgun (WGS) entry which is preliminary data.</text>
</comment>
<evidence type="ECO:0008006" key="4">
    <source>
        <dbReference type="Google" id="ProtNLM"/>
    </source>
</evidence>